<accession>A0AAI9AI18</accession>
<dbReference type="PANTHER" id="PTHR30269">
    <property type="entry name" value="TRANSMEMBRANE PROTEIN YFCA"/>
    <property type="match status" value="1"/>
</dbReference>
<comment type="similarity">
    <text evidence="2 8">Belongs to the 4-toluene sulfonate uptake permease (TSUP) (TC 2.A.102) family.</text>
</comment>
<proteinExistence type="inferred from homology"/>
<dbReference type="Pfam" id="PF01925">
    <property type="entry name" value="TauE"/>
    <property type="match status" value="1"/>
</dbReference>
<reference evidence="9 10" key="1">
    <citation type="journal article" date="2011" name="Stand. Genomic Sci.">
        <title>Draft genome sequence of Caminibacter mediatlanticus strain TB-2, an epsilonproteobacterium isolated from a deep-sea hydrothermal vent.</title>
        <authorList>
            <person name="Giovannelli D."/>
            <person name="Ferriera S."/>
            <person name="Johnson J."/>
            <person name="Kravitz S."/>
            <person name="Perez-Rodriguez I."/>
            <person name="Ricci J."/>
            <person name="O'Brien C."/>
            <person name="Voordeckers J.W."/>
            <person name="Bini E."/>
            <person name="Vetriani C."/>
        </authorList>
    </citation>
    <scope>NUCLEOTIDE SEQUENCE [LARGE SCALE GENOMIC DNA]</scope>
    <source>
        <strain evidence="9 10">TB-2</strain>
    </source>
</reference>
<dbReference type="GO" id="GO:0005886">
    <property type="term" value="C:plasma membrane"/>
    <property type="evidence" value="ECO:0007669"/>
    <property type="project" value="UniProtKB-SubCell"/>
</dbReference>
<evidence type="ECO:0000256" key="8">
    <source>
        <dbReference type="RuleBase" id="RU363041"/>
    </source>
</evidence>
<keyword evidence="5 8" id="KW-0812">Transmembrane</keyword>
<dbReference type="PANTHER" id="PTHR30269:SF0">
    <property type="entry name" value="MEMBRANE TRANSPORTER PROTEIN YFCA-RELATED"/>
    <property type="match status" value="1"/>
</dbReference>
<evidence type="ECO:0000256" key="5">
    <source>
        <dbReference type="ARBA" id="ARBA00022692"/>
    </source>
</evidence>
<comment type="subcellular location">
    <subcellularLocation>
        <location evidence="1 8">Cell membrane</location>
        <topology evidence="1 8">Multi-pass membrane protein</topology>
    </subcellularLocation>
</comment>
<protein>
    <recommendedName>
        <fullName evidence="8">Probable membrane transporter protein</fullName>
    </recommendedName>
</protein>
<keyword evidence="6 8" id="KW-1133">Transmembrane helix</keyword>
<dbReference type="RefSeq" id="WP_007473967.1">
    <property type="nucleotide sequence ID" value="NZ_ABCJ01000002.1"/>
</dbReference>
<keyword evidence="7 8" id="KW-0472">Membrane</keyword>
<feature type="transmembrane region" description="Helical" evidence="8">
    <location>
        <begin position="109"/>
        <end position="128"/>
    </location>
</feature>
<evidence type="ECO:0000256" key="7">
    <source>
        <dbReference type="ARBA" id="ARBA00023136"/>
    </source>
</evidence>
<feature type="transmembrane region" description="Helical" evidence="8">
    <location>
        <begin position="243"/>
        <end position="261"/>
    </location>
</feature>
<feature type="transmembrane region" description="Helical" evidence="8">
    <location>
        <begin position="149"/>
        <end position="177"/>
    </location>
</feature>
<keyword evidence="4 8" id="KW-1003">Cell membrane</keyword>
<evidence type="ECO:0000256" key="1">
    <source>
        <dbReference type="ARBA" id="ARBA00004651"/>
    </source>
</evidence>
<evidence type="ECO:0000256" key="3">
    <source>
        <dbReference type="ARBA" id="ARBA00022448"/>
    </source>
</evidence>
<keyword evidence="3" id="KW-0813">Transport</keyword>
<evidence type="ECO:0000256" key="2">
    <source>
        <dbReference type="ARBA" id="ARBA00009142"/>
    </source>
</evidence>
<feature type="transmembrane region" description="Helical" evidence="8">
    <location>
        <begin position="7"/>
        <end position="26"/>
    </location>
</feature>
<evidence type="ECO:0000256" key="6">
    <source>
        <dbReference type="ARBA" id="ARBA00022989"/>
    </source>
</evidence>
<name>A0AAI9AI18_9BACT</name>
<dbReference type="AlphaFoldDB" id="A0AAI9AI18"/>
<evidence type="ECO:0000256" key="4">
    <source>
        <dbReference type="ARBA" id="ARBA00022475"/>
    </source>
</evidence>
<organism evidence="9 10">
    <name type="scientific">Caminibacter mediatlanticus TB-2</name>
    <dbReference type="NCBI Taxonomy" id="391592"/>
    <lineage>
        <taxon>Bacteria</taxon>
        <taxon>Pseudomonadati</taxon>
        <taxon>Campylobacterota</taxon>
        <taxon>Epsilonproteobacteria</taxon>
        <taxon>Nautiliales</taxon>
        <taxon>Nautiliaceae</taxon>
        <taxon>Caminibacter</taxon>
    </lineage>
</organism>
<evidence type="ECO:0000313" key="10">
    <source>
        <dbReference type="Proteomes" id="UP000003288"/>
    </source>
</evidence>
<dbReference type="InterPro" id="IPR002781">
    <property type="entry name" value="TM_pro_TauE-like"/>
</dbReference>
<gene>
    <name evidence="9" type="ORF">CMTB2_07151</name>
</gene>
<sequence length="264" mass="28575">MYIDGSILSDYFLVGVLLLIVASFIAGFIDGIAGGAGLVLVPSFILAGLPPQIALGQEKLVSTIGTIPAIFNFLKSKQILWDYVLYGVPMALLGAFVGAKFILILDPSIVGKMVVLLMPIGLIISIIPKNKTTLQTKETKLKKYILYPSVFFIIGFYDGFFGPGTGSLLILALHLIMKMSLVSASATSKIFNFASNIGAFIAFFIAGKMLFIIGIPMVIASMVGNYIGSHMTIKNGDKFIKPILYGMIFLLFLSLIYKYFIKGA</sequence>
<feature type="transmembrane region" description="Helical" evidence="8">
    <location>
        <begin position="32"/>
        <end position="49"/>
    </location>
</feature>
<evidence type="ECO:0000313" key="9">
    <source>
        <dbReference type="EMBL" id="EDM24012.1"/>
    </source>
</evidence>
<dbReference type="Proteomes" id="UP000003288">
    <property type="component" value="Unassembled WGS sequence"/>
</dbReference>
<dbReference type="EMBL" id="ABCJ01000002">
    <property type="protein sequence ID" value="EDM24012.1"/>
    <property type="molecule type" value="Genomic_DNA"/>
</dbReference>
<dbReference type="InterPro" id="IPR052017">
    <property type="entry name" value="TSUP"/>
</dbReference>
<feature type="transmembrane region" description="Helical" evidence="8">
    <location>
        <begin position="197"/>
        <end position="223"/>
    </location>
</feature>
<comment type="caution">
    <text evidence="9">The sequence shown here is derived from an EMBL/GenBank/DDBJ whole genome shotgun (WGS) entry which is preliminary data.</text>
</comment>
<feature type="transmembrane region" description="Helical" evidence="8">
    <location>
        <begin position="83"/>
        <end position="103"/>
    </location>
</feature>